<protein>
    <recommendedName>
        <fullName evidence="3">AlpA family phage regulatory protein</fullName>
    </recommendedName>
</protein>
<reference evidence="1" key="2">
    <citation type="submission" date="2020-09" db="EMBL/GenBank/DDBJ databases">
        <authorList>
            <person name="Sun Q."/>
            <person name="Kim S."/>
        </authorList>
    </citation>
    <scope>NUCLEOTIDE SEQUENCE</scope>
    <source>
        <strain evidence="1">KCTC 32422</strain>
    </source>
</reference>
<dbReference type="AlphaFoldDB" id="A0A918RDF3"/>
<name>A0A918RDF3_9SPHN</name>
<evidence type="ECO:0000313" key="2">
    <source>
        <dbReference type="Proteomes" id="UP000634139"/>
    </source>
</evidence>
<organism evidence="1 2">
    <name type="scientific">Novosphingobium arvoryzae</name>
    <dbReference type="NCBI Taxonomy" id="1256514"/>
    <lineage>
        <taxon>Bacteria</taxon>
        <taxon>Pseudomonadati</taxon>
        <taxon>Pseudomonadota</taxon>
        <taxon>Alphaproteobacteria</taxon>
        <taxon>Sphingomonadales</taxon>
        <taxon>Sphingomonadaceae</taxon>
        <taxon>Novosphingobium</taxon>
    </lineage>
</organism>
<accession>A0A918RDF3</accession>
<keyword evidence="2" id="KW-1185">Reference proteome</keyword>
<dbReference type="Pfam" id="PF05930">
    <property type="entry name" value="Phage_AlpA"/>
    <property type="match status" value="1"/>
</dbReference>
<comment type="caution">
    <text evidence="1">The sequence shown here is derived from an EMBL/GenBank/DDBJ whole genome shotgun (WGS) entry which is preliminary data.</text>
</comment>
<proteinExistence type="predicted"/>
<evidence type="ECO:0008006" key="3">
    <source>
        <dbReference type="Google" id="ProtNLM"/>
    </source>
</evidence>
<reference evidence="1" key="1">
    <citation type="journal article" date="2014" name="Int. J. Syst. Evol. Microbiol.">
        <title>Complete genome sequence of Corynebacterium casei LMG S-19264T (=DSM 44701T), isolated from a smear-ripened cheese.</title>
        <authorList>
            <consortium name="US DOE Joint Genome Institute (JGI-PGF)"/>
            <person name="Walter F."/>
            <person name="Albersmeier A."/>
            <person name="Kalinowski J."/>
            <person name="Ruckert C."/>
        </authorList>
    </citation>
    <scope>NUCLEOTIDE SEQUENCE</scope>
    <source>
        <strain evidence="1">KCTC 32422</strain>
    </source>
</reference>
<gene>
    <name evidence="1" type="ORF">GCM10011617_12830</name>
</gene>
<dbReference type="EMBL" id="BMZD01000002">
    <property type="protein sequence ID" value="GGZ94176.1"/>
    <property type="molecule type" value="Genomic_DNA"/>
</dbReference>
<sequence>MEHIEYESLLSLPAVATLTGLSANTILYATKSGSFPSPVEFNGDEVWFSSEIANWLEDSPLSPSTFEGGKAA</sequence>
<dbReference type="RefSeq" id="WP_189539590.1">
    <property type="nucleotide sequence ID" value="NZ_BMZD01000002.1"/>
</dbReference>
<evidence type="ECO:0000313" key="1">
    <source>
        <dbReference type="EMBL" id="GGZ94176.1"/>
    </source>
</evidence>
<dbReference type="Proteomes" id="UP000634139">
    <property type="component" value="Unassembled WGS sequence"/>
</dbReference>
<dbReference type="InterPro" id="IPR010260">
    <property type="entry name" value="AlpA"/>
</dbReference>
<dbReference type="Gene3D" id="1.10.238.160">
    <property type="match status" value="1"/>
</dbReference>